<gene>
    <name evidence="1" type="ORF">DXC51_18265</name>
</gene>
<name>A0A3E3I108_9FIRM</name>
<sequence length="68" mass="8007">MGNPCPILVAHPMIPGLSTESGRQQMAECEKHRFYIKMEIKKVCILFIKTELYKKTRNLTLHFRLIFI</sequence>
<comment type="caution">
    <text evidence="1">The sequence shown here is derived from an EMBL/GenBank/DDBJ whole genome shotgun (WGS) entry which is preliminary data.</text>
</comment>
<protein>
    <submittedName>
        <fullName evidence="1">Uncharacterized protein</fullName>
    </submittedName>
</protein>
<keyword evidence="2" id="KW-1185">Reference proteome</keyword>
<organism evidence="1 2">
    <name type="scientific">Eisenbergiella massiliensis</name>
    <dbReference type="NCBI Taxonomy" id="1720294"/>
    <lineage>
        <taxon>Bacteria</taxon>
        <taxon>Bacillati</taxon>
        <taxon>Bacillota</taxon>
        <taxon>Clostridia</taxon>
        <taxon>Lachnospirales</taxon>
        <taxon>Lachnospiraceae</taxon>
        <taxon>Eisenbergiella</taxon>
    </lineage>
</organism>
<reference evidence="1" key="1">
    <citation type="submission" date="2018-08" db="EMBL/GenBank/DDBJ databases">
        <title>A genome reference for cultivated species of the human gut microbiota.</title>
        <authorList>
            <person name="Zou Y."/>
            <person name="Xue W."/>
            <person name="Luo G."/>
        </authorList>
    </citation>
    <scope>NUCLEOTIDE SEQUENCE [LARGE SCALE GENOMIC DNA]</scope>
    <source>
        <strain evidence="1">TF05-5AC</strain>
    </source>
</reference>
<dbReference type="AlphaFoldDB" id="A0A3E3I108"/>
<dbReference type="EMBL" id="QVLV01000013">
    <property type="protein sequence ID" value="RGE57947.1"/>
    <property type="molecule type" value="Genomic_DNA"/>
</dbReference>
<evidence type="ECO:0000313" key="1">
    <source>
        <dbReference type="EMBL" id="RGE57947.1"/>
    </source>
</evidence>
<proteinExistence type="predicted"/>
<accession>A0A3E3I108</accession>
<evidence type="ECO:0000313" key="2">
    <source>
        <dbReference type="Proteomes" id="UP000260812"/>
    </source>
</evidence>
<dbReference type="Proteomes" id="UP000260812">
    <property type="component" value="Unassembled WGS sequence"/>
</dbReference>